<evidence type="ECO:0000313" key="2">
    <source>
        <dbReference type="Proteomes" id="UP000182373"/>
    </source>
</evidence>
<dbReference type="EMBL" id="CP018191">
    <property type="protein sequence ID" value="APH54902.1"/>
    <property type="molecule type" value="Genomic_DNA"/>
</dbReference>
<reference evidence="2" key="1">
    <citation type="submission" date="2016-11" db="EMBL/GenBank/DDBJ databases">
        <title>Comparative genomic and phenotypic analysis of Granulibacter bethesdensis clinical isolates from patients with chronic granulomatous disease.</title>
        <authorList>
            <person name="Zarember K.A."/>
            <person name="Porcella S.F."/>
            <person name="Chu J."/>
            <person name="Ding L."/>
            <person name="Dahlstrom E."/>
            <person name="Barbian K."/>
            <person name="Martens C."/>
            <person name="Sykora L."/>
            <person name="Kramer S."/>
            <person name="Pettinato A.M."/>
            <person name="Hong H."/>
            <person name="Wald G."/>
            <person name="Berg L.J."/>
            <person name="Rogge L.S."/>
            <person name="Greenberg D.E."/>
            <person name="Falcone E.L."/>
            <person name="Neves J.F."/>
            <person name="Simoes M.J."/>
            <person name="Casal M."/>
            <person name="Rodriguez-Lopez F.C."/>
            <person name="Zelazny A."/>
            <person name="Gallin J.I."/>
            <person name="Holland S.M."/>
        </authorList>
    </citation>
    <scope>NUCLEOTIDE SEQUENCE [LARGE SCALE GENOMIC DNA]</scope>
    <source>
        <strain evidence="2">NIH9.1</strain>
    </source>
</reference>
<gene>
    <name evidence="1" type="ORF">GbCGDNIH9_8605</name>
</gene>
<sequence>MGGVQVISADGSDIGAVIAGGSHNIESRGSASSAPFSGGNQSVAGSAVSTVFSLGGSQILSSGGHWQ</sequence>
<evidence type="ECO:0000313" key="1">
    <source>
        <dbReference type="EMBL" id="APH54902.1"/>
    </source>
</evidence>
<dbReference type="Gene3D" id="2.160.20.20">
    <property type="match status" value="1"/>
</dbReference>
<accession>A0AAC9P8U7</accession>
<dbReference type="AlphaFoldDB" id="A0AAC9P8U7"/>
<dbReference type="InterPro" id="IPR012332">
    <property type="entry name" value="Autotransporter_pectin_lyase_C"/>
</dbReference>
<name>A0AAC9P8U7_9PROT</name>
<proteinExistence type="predicted"/>
<organism evidence="1 2">
    <name type="scientific">Granulibacter bethesdensis</name>
    <dbReference type="NCBI Taxonomy" id="364410"/>
    <lineage>
        <taxon>Bacteria</taxon>
        <taxon>Pseudomonadati</taxon>
        <taxon>Pseudomonadota</taxon>
        <taxon>Alphaproteobacteria</taxon>
        <taxon>Acetobacterales</taxon>
        <taxon>Acetobacteraceae</taxon>
        <taxon>Granulibacter</taxon>
    </lineage>
</organism>
<dbReference type="Proteomes" id="UP000182373">
    <property type="component" value="Chromosome"/>
</dbReference>
<protein>
    <submittedName>
        <fullName evidence="1">Adhesin aidA-I</fullName>
    </submittedName>
</protein>